<dbReference type="AlphaFoldDB" id="A0A8X6U4C6"/>
<evidence type="ECO:0000313" key="2">
    <source>
        <dbReference type="EMBL" id="GFT77205.1"/>
    </source>
</evidence>
<sequence>MNSDLFLCFVTITLLTNTLGSSSEGLQVRHIFTGERPAAQRFQQQSSSTALRRIKRLLTTGASVRFCYIFNCGCIPPVGQICCNNFTYDFRRRRCRELV</sequence>
<evidence type="ECO:0000313" key="3">
    <source>
        <dbReference type="EMBL" id="GFT90586.1"/>
    </source>
</evidence>
<organism evidence="2 4">
    <name type="scientific">Nephila pilipes</name>
    <name type="common">Giant wood spider</name>
    <name type="synonym">Nephila maculata</name>
    <dbReference type="NCBI Taxonomy" id="299642"/>
    <lineage>
        <taxon>Eukaryota</taxon>
        <taxon>Metazoa</taxon>
        <taxon>Ecdysozoa</taxon>
        <taxon>Arthropoda</taxon>
        <taxon>Chelicerata</taxon>
        <taxon>Arachnida</taxon>
        <taxon>Araneae</taxon>
        <taxon>Araneomorphae</taxon>
        <taxon>Entelegynae</taxon>
        <taxon>Araneoidea</taxon>
        <taxon>Nephilidae</taxon>
        <taxon>Nephila</taxon>
    </lineage>
</organism>
<reference evidence="2" key="1">
    <citation type="submission" date="2020-08" db="EMBL/GenBank/DDBJ databases">
        <title>Multicomponent nature underlies the extraordinary mechanical properties of spider dragline silk.</title>
        <authorList>
            <person name="Kono N."/>
            <person name="Nakamura H."/>
            <person name="Mori M."/>
            <person name="Yoshida Y."/>
            <person name="Ohtoshi R."/>
            <person name="Malay A.D."/>
            <person name="Moran D.A.P."/>
            <person name="Tomita M."/>
            <person name="Numata K."/>
            <person name="Arakawa K."/>
        </authorList>
    </citation>
    <scope>NUCLEOTIDE SEQUENCE</scope>
</reference>
<feature type="signal peptide" evidence="1">
    <location>
        <begin position="1"/>
        <end position="20"/>
    </location>
</feature>
<evidence type="ECO:0008006" key="5">
    <source>
        <dbReference type="Google" id="ProtNLM"/>
    </source>
</evidence>
<name>A0A8X6U4C6_NEPPI</name>
<proteinExistence type="predicted"/>
<gene>
    <name evidence="3" type="ORF">NPIL_31471</name>
    <name evidence="2" type="ORF">NPIL_688461</name>
</gene>
<keyword evidence="4" id="KW-1185">Reference proteome</keyword>
<dbReference type="OrthoDB" id="6441552at2759"/>
<comment type="caution">
    <text evidence="2">The sequence shown here is derived from an EMBL/GenBank/DDBJ whole genome shotgun (WGS) entry which is preliminary data.</text>
</comment>
<protein>
    <recommendedName>
        <fullName evidence="5">Spider venom protein</fullName>
    </recommendedName>
</protein>
<evidence type="ECO:0000256" key="1">
    <source>
        <dbReference type="SAM" id="SignalP"/>
    </source>
</evidence>
<keyword evidence="1" id="KW-0732">Signal</keyword>
<dbReference type="EMBL" id="BMAW01022301">
    <property type="protein sequence ID" value="GFT77205.1"/>
    <property type="molecule type" value="Genomic_DNA"/>
</dbReference>
<dbReference type="EMBL" id="BMAW01025019">
    <property type="protein sequence ID" value="GFT90586.1"/>
    <property type="molecule type" value="Genomic_DNA"/>
</dbReference>
<accession>A0A8X6U4C6</accession>
<evidence type="ECO:0000313" key="4">
    <source>
        <dbReference type="Proteomes" id="UP000887013"/>
    </source>
</evidence>
<dbReference type="Proteomes" id="UP000887013">
    <property type="component" value="Unassembled WGS sequence"/>
</dbReference>
<feature type="chain" id="PRO_5036658730" description="Spider venom protein" evidence="1">
    <location>
        <begin position="21"/>
        <end position="99"/>
    </location>
</feature>